<dbReference type="InterPro" id="IPR028082">
    <property type="entry name" value="Peripla_BP_I"/>
</dbReference>
<organism evidence="7 8">
    <name type="scientific">Phyllobacterium zundukense</name>
    <dbReference type="NCBI Taxonomy" id="1867719"/>
    <lineage>
        <taxon>Bacteria</taxon>
        <taxon>Pseudomonadati</taxon>
        <taxon>Pseudomonadota</taxon>
        <taxon>Alphaproteobacteria</taxon>
        <taxon>Hyphomicrobiales</taxon>
        <taxon>Phyllobacteriaceae</taxon>
        <taxon>Phyllobacterium</taxon>
    </lineage>
</organism>
<dbReference type="PANTHER" id="PTHR47151">
    <property type="entry name" value="LEU/ILE/VAL-BINDING ABC TRANSPORTER SUBUNIT"/>
    <property type="match status" value="1"/>
</dbReference>
<dbReference type="AlphaFoldDB" id="A0A2N9VQI6"/>
<evidence type="ECO:0000313" key="7">
    <source>
        <dbReference type="EMBL" id="PIO41754.1"/>
    </source>
</evidence>
<evidence type="ECO:0000256" key="5">
    <source>
        <dbReference type="SAM" id="SignalP"/>
    </source>
</evidence>
<dbReference type="InterPro" id="IPR028081">
    <property type="entry name" value="Leu-bd"/>
</dbReference>
<feature type="chain" id="PRO_5014705707" evidence="5">
    <location>
        <begin position="24"/>
        <end position="373"/>
    </location>
</feature>
<dbReference type="KEGG" id="pht:BLM14_20920"/>
<dbReference type="OrthoDB" id="9768386at2"/>
<evidence type="ECO:0000256" key="1">
    <source>
        <dbReference type="ARBA" id="ARBA00010062"/>
    </source>
</evidence>
<comment type="similarity">
    <text evidence="1">Belongs to the leucine-binding protein family.</text>
</comment>
<evidence type="ECO:0000256" key="2">
    <source>
        <dbReference type="ARBA" id="ARBA00022448"/>
    </source>
</evidence>
<evidence type="ECO:0000313" key="8">
    <source>
        <dbReference type="Proteomes" id="UP000232163"/>
    </source>
</evidence>
<reference evidence="8" key="1">
    <citation type="journal article" date="2017" name="Int J Environ Stud">
        <title>Does the Miocene-Pliocene relict legume Oxytropis triphylla form nitrogen-fixing nodules with a combination of bacterial strains?</title>
        <authorList>
            <person name="Safronova V."/>
            <person name="Belimov A."/>
            <person name="Sazanova A."/>
            <person name="Kuznetsova I."/>
            <person name="Popova J."/>
            <person name="Andronov E."/>
            <person name="Verkhozina A."/>
            <person name="Tikhonovich I."/>
        </authorList>
    </citation>
    <scope>NUCLEOTIDE SEQUENCE [LARGE SCALE GENOMIC DNA]</scope>
    <source>
        <strain evidence="8">Tri-38</strain>
    </source>
</reference>
<accession>A0A2N9VQI6</accession>
<keyword evidence="8" id="KW-1185">Reference proteome</keyword>
<dbReference type="InterPro" id="IPR000709">
    <property type="entry name" value="Leu_Ile_Val-bd"/>
</dbReference>
<dbReference type="Gene3D" id="3.40.50.2300">
    <property type="match status" value="2"/>
</dbReference>
<dbReference type="Pfam" id="PF13458">
    <property type="entry name" value="Peripla_BP_6"/>
    <property type="match status" value="1"/>
</dbReference>
<name>A0A2N9VQI6_9HYPH</name>
<dbReference type="PRINTS" id="PR00337">
    <property type="entry name" value="LEUILEVALBP"/>
</dbReference>
<keyword evidence="4" id="KW-0029">Amino-acid transport</keyword>
<dbReference type="EMBL" id="MZMT01000056">
    <property type="protein sequence ID" value="PIO41754.1"/>
    <property type="molecule type" value="Genomic_DNA"/>
</dbReference>
<evidence type="ECO:0000256" key="4">
    <source>
        <dbReference type="ARBA" id="ARBA00022970"/>
    </source>
</evidence>
<proteinExistence type="inferred from homology"/>
<dbReference type="GO" id="GO:0006865">
    <property type="term" value="P:amino acid transport"/>
    <property type="evidence" value="ECO:0007669"/>
    <property type="project" value="UniProtKB-KW"/>
</dbReference>
<dbReference type="Proteomes" id="UP000232163">
    <property type="component" value="Unassembled WGS sequence"/>
</dbReference>
<dbReference type="SUPFAM" id="SSF53822">
    <property type="entry name" value="Periplasmic binding protein-like I"/>
    <property type="match status" value="1"/>
</dbReference>
<dbReference type="PANTHER" id="PTHR47151:SF2">
    <property type="entry name" value="AMINO ACID BINDING PROTEIN"/>
    <property type="match status" value="1"/>
</dbReference>
<feature type="domain" description="Leucine-binding protein" evidence="6">
    <location>
        <begin position="25"/>
        <end position="360"/>
    </location>
</feature>
<evidence type="ECO:0000256" key="3">
    <source>
        <dbReference type="ARBA" id="ARBA00022729"/>
    </source>
</evidence>
<feature type="signal peptide" evidence="5">
    <location>
        <begin position="1"/>
        <end position="23"/>
    </location>
</feature>
<dbReference type="RefSeq" id="WP_100001873.1">
    <property type="nucleotide sequence ID" value="NZ_CP017941.1"/>
</dbReference>
<sequence>MRVILFFGVAFAAMLNFCSLANADILIGIGAPFTGDYGAYGVQIQKGAEAAADEINASGGINGEKILFSVGDDAYDPAQGMAVANKFVSSGVKFVIGHVNSGVSIYTSDVYARNGILMVSPASTNPTFTDRPKPLWNTFRTCGRDDRQGNVAAAYIAEKFKDAKIAIVDDKTPYGRGLANATAKTLKAKGVKVAFRQNIDYRSEEFSPLVARVRKAGVTLLYWGGLDKQAGQIMRQLAENDLQVQFVSGDGIITNRLASIAGDAVAGTLNTFAPQPANNPAHKYLVEKFRAAGIEPVEYAFNAYAAVQSIAAAATAAKSTDPKMVAKAMKEKGPFKTVLGDISYDKKGDSTLPGYVMYKWAKAADGSYSYYPQ</sequence>
<comment type="caution">
    <text evidence="7">The sequence shown here is derived from an EMBL/GenBank/DDBJ whole genome shotgun (WGS) entry which is preliminary data.</text>
</comment>
<dbReference type="CDD" id="cd06342">
    <property type="entry name" value="PBP1_ABC_LIVBP-like"/>
    <property type="match status" value="1"/>
</dbReference>
<protein>
    <submittedName>
        <fullName evidence="7">Branched chain amino acid ABC transporter substrate-binding protein</fullName>
    </submittedName>
</protein>
<keyword evidence="2" id="KW-0813">Transport</keyword>
<evidence type="ECO:0000259" key="6">
    <source>
        <dbReference type="Pfam" id="PF13458"/>
    </source>
</evidence>
<gene>
    <name evidence="7" type="ORF">B5P45_26870</name>
</gene>
<keyword evidence="3 5" id="KW-0732">Signal</keyword>